<dbReference type="Gene3D" id="1.20.930.40">
    <property type="entry name" value="Transferrin receptor-like, dimerisation domain"/>
    <property type="match status" value="1"/>
</dbReference>
<feature type="domain" description="Transferrin receptor-like dimerisation" evidence="1">
    <location>
        <begin position="17"/>
        <end position="71"/>
    </location>
</feature>
<dbReference type="PANTHER" id="PTHR10404:SF46">
    <property type="entry name" value="VACUOLAR PROTEIN SORTING-ASSOCIATED PROTEIN 70"/>
    <property type="match status" value="1"/>
</dbReference>
<dbReference type="InterPro" id="IPR036757">
    <property type="entry name" value="TFR-like_dimer_dom_sf"/>
</dbReference>
<evidence type="ECO:0000313" key="3">
    <source>
        <dbReference type="Proteomes" id="UP001345219"/>
    </source>
</evidence>
<sequence length="76" mass="8537">MAFPVGHGTSIRYCSEIYGPSRHNDYGSKSFPGVDDAIEVAKKLNTAESWKSVQHEVWRVSRVIRHASLVLHGRLT</sequence>
<evidence type="ECO:0000313" key="2">
    <source>
        <dbReference type="EMBL" id="KAK4778013.1"/>
    </source>
</evidence>
<dbReference type="InterPro" id="IPR039373">
    <property type="entry name" value="Peptidase_M28B"/>
</dbReference>
<keyword evidence="3" id="KW-1185">Reference proteome</keyword>
<dbReference type="Pfam" id="PF04253">
    <property type="entry name" value="TFR_dimer"/>
    <property type="match status" value="1"/>
</dbReference>
<name>A0AAN7L7Z2_9MYRT</name>
<reference evidence="2 3" key="1">
    <citation type="journal article" date="2023" name="Hortic Res">
        <title>Pangenome of water caltrop reveals structural variations and asymmetric subgenome divergence after allopolyploidization.</title>
        <authorList>
            <person name="Zhang X."/>
            <person name="Chen Y."/>
            <person name="Wang L."/>
            <person name="Yuan Y."/>
            <person name="Fang M."/>
            <person name="Shi L."/>
            <person name="Lu R."/>
            <person name="Comes H.P."/>
            <person name="Ma Y."/>
            <person name="Chen Y."/>
            <person name="Huang G."/>
            <person name="Zhou Y."/>
            <person name="Zheng Z."/>
            <person name="Qiu Y."/>
        </authorList>
    </citation>
    <scope>NUCLEOTIDE SEQUENCE [LARGE SCALE GENOMIC DNA]</scope>
    <source>
        <tissue evidence="2">Roots</tissue>
    </source>
</reference>
<protein>
    <recommendedName>
        <fullName evidence="1">Transferrin receptor-like dimerisation domain-containing protein</fullName>
    </recommendedName>
</protein>
<dbReference type="PANTHER" id="PTHR10404">
    <property type="entry name" value="N-ACETYLATED-ALPHA-LINKED ACIDIC DIPEPTIDASE"/>
    <property type="match status" value="1"/>
</dbReference>
<dbReference type="Proteomes" id="UP001345219">
    <property type="component" value="Chromosome 14"/>
</dbReference>
<accession>A0AAN7L7Z2</accession>
<dbReference type="AlphaFoldDB" id="A0AAN7L7Z2"/>
<dbReference type="InterPro" id="IPR007365">
    <property type="entry name" value="TFR-like_dimer_dom"/>
</dbReference>
<dbReference type="GO" id="GO:0004180">
    <property type="term" value="F:carboxypeptidase activity"/>
    <property type="evidence" value="ECO:0007669"/>
    <property type="project" value="TreeGrafter"/>
</dbReference>
<dbReference type="SUPFAM" id="SSF47672">
    <property type="entry name" value="Transferrin receptor-like dimerisation domain"/>
    <property type="match status" value="1"/>
</dbReference>
<organism evidence="2 3">
    <name type="scientific">Trapa incisa</name>
    <dbReference type="NCBI Taxonomy" id="236973"/>
    <lineage>
        <taxon>Eukaryota</taxon>
        <taxon>Viridiplantae</taxon>
        <taxon>Streptophyta</taxon>
        <taxon>Embryophyta</taxon>
        <taxon>Tracheophyta</taxon>
        <taxon>Spermatophyta</taxon>
        <taxon>Magnoliopsida</taxon>
        <taxon>eudicotyledons</taxon>
        <taxon>Gunneridae</taxon>
        <taxon>Pentapetalae</taxon>
        <taxon>rosids</taxon>
        <taxon>malvids</taxon>
        <taxon>Myrtales</taxon>
        <taxon>Lythraceae</taxon>
        <taxon>Trapa</taxon>
    </lineage>
</organism>
<proteinExistence type="predicted"/>
<evidence type="ECO:0000259" key="1">
    <source>
        <dbReference type="Pfam" id="PF04253"/>
    </source>
</evidence>
<dbReference type="EMBL" id="JAXIOK010000002">
    <property type="protein sequence ID" value="KAK4778013.1"/>
    <property type="molecule type" value="Genomic_DNA"/>
</dbReference>
<gene>
    <name evidence="2" type="ORF">SAY87_018200</name>
</gene>
<comment type="caution">
    <text evidence="2">The sequence shown here is derived from an EMBL/GenBank/DDBJ whole genome shotgun (WGS) entry which is preliminary data.</text>
</comment>